<dbReference type="Gene3D" id="3.90.1750.20">
    <property type="entry name" value="Putative Large Serine Recombinase, Chain B, Domain 2"/>
    <property type="match status" value="1"/>
</dbReference>
<dbReference type="PROSITE" id="PS51737">
    <property type="entry name" value="RECOMBINASE_DNA_BIND"/>
    <property type="match status" value="1"/>
</dbReference>
<evidence type="ECO:0000259" key="4">
    <source>
        <dbReference type="PROSITE" id="PS51737"/>
    </source>
</evidence>
<reference evidence="5 6" key="1">
    <citation type="submission" date="2019-08" db="EMBL/GenBank/DDBJ databases">
        <title>In-depth cultivation of the pig gut microbiome towards novel bacterial diversity and tailored functional studies.</title>
        <authorList>
            <person name="Wylensek D."/>
            <person name="Hitch T.C.A."/>
            <person name="Clavel T."/>
        </authorList>
    </citation>
    <scope>NUCLEOTIDE SEQUENCE [LARGE SCALE GENOMIC DNA]</scope>
    <source>
        <strain evidence="5 6">Oil+RF-744-WCA-WT-11</strain>
    </source>
</reference>
<dbReference type="InterPro" id="IPR025827">
    <property type="entry name" value="Zn_ribbon_recom_dom"/>
</dbReference>
<evidence type="ECO:0000313" key="5">
    <source>
        <dbReference type="EMBL" id="MSS13799.1"/>
    </source>
</evidence>
<dbReference type="Proteomes" id="UP000481852">
    <property type="component" value="Unassembled WGS sequence"/>
</dbReference>
<dbReference type="GO" id="GO:0000150">
    <property type="term" value="F:DNA strand exchange activity"/>
    <property type="evidence" value="ECO:0007669"/>
    <property type="project" value="InterPro"/>
</dbReference>
<dbReference type="InterPro" id="IPR038109">
    <property type="entry name" value="DNA_bind_recomb_sf"/>
</dbReference>
<evidence type="ECO:0000313" key="6">
    <source>
        <dbReference type="Proteomes" id="UP000481852"/>
    </source>
</evidence>
<keyword evidence="6" id="KW-1185">Reference proteome</keyword>
<proteinExistence type="predicted"/>
<keyword evidence="2" id="KW-0233">DNA recombination</keyword>
<gene>
    <name evidence="5" type="ORF">FYJ35_01870</name>
</gene>
<feature type="domain" description="Recombinase" evidence="4">
    <location>
        <begin position="1"/>
        <end position="88"/>
    </location>
</feature>
<dbReference type="AlphaFoldDB" id="A0A6L5X0A4"/>
<feature type="coiled-coil region" evidence="3">
    <location>
        <begin position="184"/>
        <end position="267"/>
    </location>
</feature>
<keyword evidence="1" id="KW-0238">DNA-binding</keyword>
<dbReference type="Pfam" id="PF13408">
    <property type="entry name" value="Zn_ribbon_recom"/>
    <property type="match status" value="1"/>
</dbReference>
<dbReference type="InterPro" id="IPR050639">
    <property type="entry name" value="SSR_resolvase"/>
</dbReference>
<sequence length="447" mass="52472">MNENGYTRDDEHRGKKCFTADFVKKILDNPFYCGRLLYNRRTNKKGCDGRPVKKTEDQIIAVRGTHEAIISEEEWEAVRKKRESLYRRNEKTDGPDRVSLLSGLVKCPVCGSGLVMKKDKHVNKNRGGYYKTIYYYVCRNHQKANGRTCPFSHAYNQDKMDSAIFEIIRKVSAAPEFKHAVLSASMEEADGEKMESQLQQMRRKLQRLEIKKKKLGMILDNLDIFDEEYDRKYEDTQMAIDGIYDEIDETECRIQEVIRQIEASKHDSRSVKNIEVMLDNFEKIYEKMSCQEKREMYRMFIERIDVFPEEQSDGRILKSISFQFPLARNNEKERIVTAAGKEDYISFTIDCTKSELTAAEAKATYTEIKKYIKERFGSNVHSLYIAQTKRKYGLDMGKNYNRAEDPQKRVPKCPIEKERMILEALKHFKMVDKSVELIEREVVESER</sequence>
<evidence type="ECO:0000256" key="1">
    <source>
        <dbReference type="ARBA" id="ARBA00023125"/>
    </source>
</evidence>
<dbReference type="PANTHER" id="PTHR30461:SF2">
    <property type="entry name" value="SERINE RECOMBINASE PINE-RELATED"/>
    <property type="match status" value="1"/>
</dbReference>
<dbReference type="GO" id="GO:0003677">
    <property type="term" value="F:DNA binding"/>
    <property type="evidence" value="ECO:0007669"/>
    <property type="project" value="UniProtKB-KW"/>
</dbReference>
<organism evidence="5 6">
    <name type="scientific">Porcincola intestinalis</name>
    <dbReference type="NCBI Taxonomy" id="2606632"/>
    <lineage>
        <taxon>Bacteria</taxon>
        <taxon>Bacillati</taxon>
        <taxon>Bacillota</taxon>
        <taxon>Clostridia</taxon>
        <taxon>Lachnospirales</taxon>
        <taxon>Lachnospiraceae</taxon>
        <taxon>Porcincola</taxon>
    </lineage>
</organism>
<dbReference type="PANTHER" id="PTHR30461">
    <property type="entry name" value="DNA-INVERTASE FROM LAMBDOID PROPHAGE"/>
    <property type="match status" value="1"/>
</dbReference>
<name>A0A6L5X0A4_9FIRM</name>
<dbReference type="InterPro" id="IPR011109">
    <property type="entry name" value="DNA_bind_recombinase_dom"/>
</dbReference>
<keyword evidence="3" id="KW-0175">Coiled coil</keyword>
<accession>A0A6L5X0A4</accession>
<dbReference type="Pfam" id="PF07508">
    <property type="entry name" value="Recombinase"/>
    <property type="match status" value="1"/>
</dbReference>
<evidence type="ECO:0000256" key="3">
    <source>
        <dbReference type="SAM" id="Coils"/>
    </source>
</evidence>
<dbReference type="EMBL" id="VULZ01000001">
    <property type="protein sequence ID" value="MSS13799.1"/>
    <property type="molecule type" value="Genomic_DNA"/>
</dbReference>
<protein>
    <recommendedName>
        <fullName evidence="4">Recombinase domain-containing protein</fullName>
    </recommendedName>
</protein>
<comment type="caution">
    <text evidence="5">The sequence shown here is derived from an EMBL/GenBank/DDBJ whole genome shotgun (WGS) entry which is preliminary data.</text>
</comment>
<dbReference type="RefSeq" id="WP_154522285.1">
    <property type="nucleotide sequence ID" value="NZ_VULZ01000001.1"/>
</dbReference>
<evidence type="ECO:0000256" key="2">
    <source>
        <dbReference type="ARBA" id="ARBA00023172"/>
    </source>
</evidence>